<dbReference type="InParanoid" id="A0A3R7CES6"/>
<sequence>MRHSQSLGFHVRQWPDGSVSDEVSARISKARITFANLCHLWCQKGISLCLEGRVYQATIRVYYCMVNRFWCRMLQLIRHEVIRQWESDCAAVVRPSATHAKIPSTETSVVLCASFRMAETTRWTAYVLEEGRERDCEELGCFSCCTSFGMVSPLNLTSRLLYFSTECAAKRPPHFSIGTIFEIWQYIFMKKTHKVAENSSTAQDRFRPISLVLVSPHQSAKTSRGLWKSFQQPCE</sequence>
<keyword evidence="2" id="KW-1185">Reference proteome</keyword>
<proteinExistence type="predicted"/>
<comment type="caution">
    <text evidence="1">The sequence shown here is derived from an EMBL/GenBank/DDBJ whole genome shotgun (WGS) entry which is preliminary data.</text>
</comment>
<dbReference type="Proteomes" id="UP000286415">
    <property type="component" value="Unassembled WGS sequence"/>
</dbReference>
<gene>
    <name evidence="1" type="ORF">CSKR_101022</name>
</gene>
<reference evidence="1 2" key="2">
    <citation type="journal article" date="2021" name="Genomics">
        <title>High-quality reference genome for Clonorchis sinensis.</title>
        <authorList>
            <person name="Young N.D."/>
            <person name="Stroehlein A.J."/>
            <person name="Kinkar L."/>
            <person name="Wang T."/>
            <person name="Sohn W.M."/>
            <person name="Chang B.C.H."/>
            <person name="Kaur P."/>
            <person name="Weisz D."/>
            <person name="Dudchenko O."/>
            <person name="Aiden E.L."/>
            <person name="Korhonen P.K."/>
            <person name="Gasser R.B."/>
        </authorList>
    </citation>
    <scope>NUCLEOTIDE SEQUENCE [LARGE SCALE GENOMIC DNA]</scope>
    <source>
        <strain evidence="1">Cs-k2</strain>
    </source>
</reference>
<accession>A0A3R7CES6</accession>
<protein>
    <submittedName>
        <fullName evidence="1">Uncharacterized protein</fullName>
    </submittedName>
</protein>
<dbReference type="EMBL" id="NIRI02000056">
    <property type="protein sequence ID" value="KAG5445537.1"/>
    <property type="molecule type" value="Genomic_DNA"/>
</dbReference>
<evidence type="ECO:0000313" key="2">
    <source>
        <dbReference type="Proteomes" id="UP000286415"/>
    </source>
</evidence>
<dbReference type="AlphaFoldDB" id="A0A3R7CES6"/>
<evidence type="ECO:0000313" key="1">
    <source>
        <dbReference type="EMBL" id="KAG5445537.1"/>
    </source>
</evidence>
<name>A0A3R7CES6_CLOSI</name>
<organism evidence="1 2">
    <name type="scientific">Clonorchis sinensis</name>
    <name type="common">Chinese liver fluke</name>
    <dbReference type="NCBI Taxonomy" id="79923"/>
    <lineage>
        <taxon>Eukaryota</taxon>
        <taxon>Metazoa</taxon>
        <taxon>Spiralia</taxon>
        <taxon>Lophotrochozoa</taxon>
        <taxon>Platyhelminthes</taxon>
        <taxon>Trematoda</taxon>
        <taxon>Digenea</taxon>
        <taxon>Opisthorchiida</taxon>
        <taxon>Opisthorchiata</taxon>
        <taxon>Opisthorchiidae</taxon>
        <taxon>Clonorchis</taxon>
    </lineage>
</organism>
<reference evidence="1 2" key="1">
    <citation type="journal article" date="2018" name="Biotechnol. Adv.">
        <title>Improved genomic resources and new bioinformatic workflow for the carcinogenic parasite Clonorchis sinensis: Biotechnological implications.</title>
        <authorList>
            <person name="Wang D."/>
            <person name="Korhonen P.K."/>
            <person name="Gasser R.B."/>
            <person name="Young N.D."/>
        </authorList>
    </citation>
    <scope>NUCLEOTIDE SEQUENCE [LARGE SCALE GENOMIC DNA]</scope>
    <source>
        <strain evidence="1">Cs-k2</strain>
    </source>
</reference>